<dbReference type="GO" id="GO:0000049">
    <property type="term" value="F:tRNA binding"/>
    <property type="evidence" value="ECO:0007669"/>
    <property type="project" value="UniProtKB-UniRule"/>
</dbReference>
<comment type="function">
    <text evidence="7">Hydrolyzes ribosome-free peptidyl-tRNAs (with 1 or more amino acids incorporated), which drop off the ribosome during protein synthesis, or as a result of ribosome stalling.</text>
</comment>
<dbReference type="PANTHER" id="PTHR17224:SF1">
    <property type="entry name" value="PEPTIDYL-TRNA HYDROLASE"/>
    <property type="match status" value="1"/>
</dbReference>
<dbReference type="EMBL" id="FPIW01000043">
    <property type="protein sequence ID" value="SFW61111.1"/>
    <property type="molecule type" value="Genomic_DNA"/>
</dbReference>
<dbReference type="RefSeq" id="WP_072312165.1">
    <property type="nucleotide sequence ID" value="NZ_FPIW01000043.1"/>
</dbReference>
<dbReference type="PANTHER" id="PTHR17224">
    <property type="entry name" value="PEPTIDYL-TRNA HYDROLASE"/>
    <property type="match status" value="1"/>
</dbReference>
<sequence length="229" mass="24969">MDYNGVLVGLGNPGARYEGTRHNCGFALVDAFVDFGYRHGTVDEMNGGKFSCQLWRVRLPRLDGCWLAAKPQTFMNLSGQCVQPLLSWHKLKAADLVVAHDELDIPPGELRFKFGGGNAGHNGLKSITELLGTPDFYRLRMGIGRPPHKGDVTNWVLGRPQGEDAENLDHILPLALDVLFAFADKGLDSAVRLAGKTTRPHKPVRQTANAEASNNSPEASATPQNKDNT</sequence>
<evidence type="ECO:0000256" key="5">
    <source>
        <dbReference type="ARBA" id="ARBA00038063"/>
    </source>
</evidence>
<comment type="subunit">
    <text evidence="7">Monomer.</text>
</comment>
<organism evidence="11 12">
    <name type="scientific">Desulfovibrio desulfuricans</name>
    <dbReference type="NCBI Taxonomy" id="876"/>
    <lineage>
        <taxon>Bacteria</taxon>
        <taxon>Pseudomonadati</taxon>
        <taxon>Thermodesulfobacteriota</taxon>
        <taxon>Desulfovibrionia</taxon>
        <taxon>Desulfovibrionales</taxon>
        <taxon>Desulfovibrionaceae</taxon>
        <taxon>Desulfovibrio</taxon>
    </lineage>
</organism>
<gene>
    <name evidence="7" type="primary">pth</name>
    <name evidence="11" type="ORF">SAMN02910291_02089</name>
</gene>
<evidence type="ECO:0000313" key="11">
    <source>
        <dbReference type="EMBL" id="SFW61111.1"/>
    </source>
</evidence>
<accession>A0AA94L2V1</accession>
<dbReference type="Pfam" id="PF01195">
    <property type="entry name" value="Pept_tRNA_hydro"/>
    <property type="match status" value="1"/>
</dbReference>
<keyword evidence="7" id="KW-0963">Cytoplasm</keyword>
<proteinExistence type="inferred from homology"/>
<keyword evidence="2 7" id="KW-0820">tRNA-binding</keyword>
<evidence type="ECO:0000256" key="3">
    <source>
        <dbReference type="ARBA" id="ARBA00022801"/>
    </source>
</evidence>
<feature type="site" description="Stabilizes the basic form of H active site to accept a proton" evidence="7">
    <location>
        <position position="101"/>
    </location>
</feature>
<dbReference type="NCBIfam" id="TIGR00447">
    <property type="entry name" value="pth"/>
    <property type="match status" value="1"/>
</dbReference>
<feature type="binding site" evidence="7">
    <location>
        <position position="76"/>
    </location>
    <ligand>
        <name>tRNA</name>
        <dbReference type="ChEBI" id="CHEBI:17843"/>
    </ligand>
</feature>
<feature type="binding site" evidence="7">
    <location>
        <position position="74"/>
    </location>
    <ligand>
        <name>tRNA</name>
        <dbReference type="ChEBI" id="CHEBI:17843"/>
    </ligand>
</feature>
<feature type="region of interest" description="Disordered" evidence="10">
    <location>
        <begin position="194"/>
        <end position="229"/>
    </location>
</feature>
<dbReference type="GO" id="GO:0006515">
    <property type="term" value="P:protein quality control for misfolded or incompletely synthesized proteins"/>
    <property type="evidence" value="ECO:0007669"/>
    <property type="project" value="UniProtKB-UniRule"/>
</dbReference>
<dbReference type="EC" id="3.1.1.29" evidence="1 7"/>
<evidence type="ECO:0000256" key="1">
    <source>
        <dbReference type="ARBA" id="ARBA00013260"/>
    </source>
</evidence>
<dbReference type="PROSITE" id="PS01195">
    <property type="entry name" value="PEPT_TRNA_HYDROL_1"/>
    <property type="match status" value="1"/>
</dbReference>
<keyword evidence="4 7" id="KW-0694">RNA-binding</keyword>
<comment type="catalytic activity">
    <reaction evidence="7 8">
        <text>an N-acyl-L-alpha-aminoacyl-tRNA + H2O = an N-acyl-L-amino acid + a tRNA + H(+)</text>
        <dbReference type="Rhea" id="RHEA:54448"/>
        <dbReference type="Rhea" id="RHEA-COMP:10123"/>
        <dbReference type="Rhea" id="RHEA-COMP:13883"/>
        <dbReference type="ChEBI" id="CHEBI:15377"/>
        <dbReference type="ChEBI" id="CHEBI:15378"/>
        <dbReference type="ChEBI" id="CHEBI:59874"/>
        <dbReference type="ChEBI" id="CHEBI:78442"/>
        <dbReference type="ChEBI" id="CHEBI:138191"/>
        <dbReference type="EC" id="3.1.1.29"/>
    </reaction>
</comment>
<comment type="similarity">
    <text evidence="5 7 9">Belongs to the PTH family.</text>
</comment>
<keyword evidence="3 7" id="KW-0378">Hydrolase</keyword>
<dbReference type="Gene3D" id="3.40.50.1470">
    <property type="entry name" value="Peptidyl-tRNA hydrolase"/>
    <property type="match status" value="1"/>
</dbReference>
<evidence type="ECO:0000256" key="10">
    <source>
        <dbReference type="SAM" id="MobiDB-lite"/>
    </source>
</evidence>
<evidence type="ECO:0000256" key="9">
    <source>
        <dbReference type="RuleBase" id="RU004320"/>
    </source>
</evidence>
<dbReference type="CDD" id="cd00462">
    <property type="entry name" value="PTH"/>
    <property type="match status" value="1"/>
</dbReference>
<dbReference type="GO" id="GO:0004045">
    <property type="term" value="F:peptidyl-tRNA hydrolase activity"/>
    <property type="evidence" value="ECO:0007669"/>
    <property type="project" value="UniProtKB-UniRule"/>
</dbReference>
<reference evidence="12" key="1">
    <citation type="submission" date="2016-11" db="EMBL/GenBank/DDBJ databases">
        <authorList>
            <person name="Jaros S."/>
            <person name="Januszkiewicz K."/>
            <person name="Wedrychowicz H."/>
        </authorList>
    </citation>
    <scope>NUCLEOTIDE SEQUENCE [LARGE SCALE GENOMIC DNA]</scope>
    <source>
        <strain evidence="12">DSM 7057</strain>
    </source>
</reference>
<protein>
    <recommendedName>
        <fullName evidence="6 7">Peptidyl-tRNA hydrolase</fullName>
        <shortName evidence="7">Pth</shortName>
        <ecNumber evidence="1 7">3.1.1.29</ecNumber>
    </recommendedName>
</protein>
<evidence type="ECO:0000256" key="4">
    <source>
        <dbReference type="ARBA" id="ARBA00022884"/>
    </source>
</evidence>
<feature type="compositionally biased region" description="Low complexity" evidence="10">
    <location>
        <begin position="207"/>
        <end position="223"/>
    </location>
</feature>
<dbReference type="SUPFAM" id="SSF53178">
    <property type="entry name" value="Peptidyl-tRNA hydrolase-like"/>
    <property type="match status" value="1"/>
</dbReference>
<name>A0AA94L2V1_DESDE</name>
<evidence type="ECO:0000256" key="8">
    <source>
        <dbReference type="RuleBase" id="RU000673"/>
    </source>
</evidence>
<comment type="caution">
    <text evidence="11">The sequence shown here is derived from an EMBL/GenBank/DDBJ whole genome shotgun (WGS) entry which is preliminary data.</text>
</comment>
<feature type="binding site" evidence="7">
    <location>
        <position position="122"/>
    </location>
    <ligand>
        <name>tRNA</name>
        <dbReference type="ChEBI" id="CHEBI:17843"/>
    </ligand>
</feature>
<evidence type="ECO:0000313" key="12">
    <source>
        <dbReference type="Proteomes" id="UP000182680"/>
    </source>
</evidence>
<dbReference type="InterPro" id="IPR001328">
    <property type="entry name" value="Pept_tRNA_hydro"/>
</dbReference>
<dbReference type="PROSITE" id="PS01196">
    <property type="entry name" value="PEPT_TRNA_HYDROL_2"/>
    <property type="match status" value="1"/>
</dbReference>
<dbReference type="InterPro" id="IPR036416">
    <property type="entry name" value="Pept_tRNA_hydro_sf"/>
</dbReference>
<dbReference type="GO" id="GO:0072344">
    <property type="term" value="P:rescue of stalled ribosome"/>
    <property type="evidence" value="ECO:0007669"/>
    <property type="project" value="UniProtKB-UniRule"/>
</dbReference>
<feature type="binding site" evidence="7">
    <location>
        <position position="17"/>
    </location>
    <ligand>
        <name>tRNA</name>
        <dbReference type="ChEBI" id="CHEBI:17843"/>
    </ligand>
</feature>
<dbReference type="GO" id="GO:0005737">
    <property type="term" value="C:cytoplasm"/>
    <property type="evidence" value="ECO:0007669"/>
    <property type="project" value="UniProtKB-SubCell"/>
</dbReference>
<dbReference type="InterPro" id="IPR018171">
    <property type="entry name" value="Pept_tRNA_hydro_CS"/>
</dbReference>
<dbReference type="Proteomes" id="UP000182680">
    <property type="component" value="Unassembled WGS sequence"/>
</dbReference>
<evidence type="ECO:0000256" key="7">
    <source>
        <dbReference type="HAMAP-Rule" id="MF_00083"/>
    </source>
</evidence>
<feature type="site" description="Discriminates between blocked and unblocked aminoacyl-tRNA" evidence="7">
    <location>
        <position position="12"/>
    </location>
</feature>
<comment type="function">
    <text evidence="7">Catalyzes the release of premature peptidyl moieties from peptidyl-tRNA molecules trapped in stalled 50S ribosomal subunits, and thus maintains levels of free tRNAs and 50S ribosomes.</text>
</comment>
<dbReference type="HAMAP" id="MF_00083">
    <property type="entry name" value="Pept_tRNA_hydro_bact"/>
    <property type="match status" value="1"/>
</dbReference>
<feature type="active site" description="Proton acceptor" evidence="7">
    <location>
        <position position="22"/>
    </location>
</feature>
<dbReference type="AlphaFoldDB" id="A0AA94L2V1"/>
<comment type="subcellular location">
    <subcellularLocation>
        <location evidence="7">Cytoplasm</location>
    </subcellularLocation>
</comment>
<evidence type="ECO:0000256" key="6">
    <source>
        <dbReference type="ARBA" id="ARBA00050038"/>
    </source>
</evidence>
<evidence type="ECO:0000256" key="2">
    <source>
        <dbReference type="ARBA" id="ARBA00022555"/>
    </source>
</evidence>